<dbReference type="PANTHER" id="PTHR37314">
    <property type="entry name" value="SLR0142 PROTEIN"/>
    <property type="match status" value="1"/>
</dbReference>
<gene>
    <name evidence="2" type="ORF">BJY20_002102</name>
</gene>
<dbReference type="PANTHER" id="PTHR37314:SF4">
    <property type="entry name" value="UPF0700 TRANSMEMBRANE PROTEIN YOAK"/>
    <property type="match status" value="1"/>
</dbReference>
<comment type="caution">
    <text evidence="2">The sequence shown here is derived from an EMBL/GenBank/DDBJ whole genome shotgun (WGS) entry which is preliminary data.</text>
</comment>
<feature type="transmembrane region" description="Helical" evidence="1">
    <location>
        <begin position="199"/>
        <end position="217"/>
    </location>
</feature>
<feature type="transmembrane region" description="Helical" evidence="1">
    <location>
        <begin position="223"/>
        <end position="240"/>
    </location>
</feature>
<dbReference type="InterPro" id="IPR010699">
    <property type="entry name" value="DUF1275"/>
</dbReference>
<feature type="transmembrane region" description="Helical" evidence="1">
    <location>
        <begin position="108"/>
        <end position="125"/>
    </location>
</feature>
<dbReference type="Proteomes" id="UP000554054">
    <property type="component" value="Unassembled WGS sequence"/>
</dbReference>
<dbReference type="AlphaFoldDB" id="A0A852VTH5"/>
<reference evidence="2 3" key="1">
    <citation type="submission" date="2020-07" db="EMBL/GenBank/DDBJ databases">
        <title>Sequencing the genomes of 1000 actinobacteria strains.</title>
        <authorList>
            <person name="Klenk H.-P."/>
        </authorList>
    </citation>
    <scope>NUCLEOTIDE SEQUENCE [LARGE SCALE GENOMIC DNA]</scope>
    <source>
        <strain evidence="2 3">DSM 26154</strain>
    </source>
</reference>
<dbReference type="Pfam" id="PF06912">
    <property type="entry name" value="DUF1275"/>
    <property type="match status" value="1"/>
</dbReference>
<dbReference type="EMBL" id="JACCAE010000001">
    <property type="protein sequence ID" value="NYF98710.1"/>
    <property type="molecule type" value="Genomic_DNA"/>
</dbReference>
<evidence type="ECO:0000256" key="1">
    <source>
        <dbReference type="SAM" id="Phobius"/>
    </source>
</evidence>
<protein>
    <submittedName>
        <fullName evidence="2">Uncharacterized membrane protein YoaK (UPF0700 family)</fullName>
    </submittedName>
</protein>
<keyword evidence="1" id="KW-0812">Transmembrane</keyword>
<feature type="transmembrane region" description="Helical" evidence="1">
    <location>
        <begin position="30"/>
        <end position="52"/>
    </location>
</feature>
<proteinExistence type="predicted"/>
<keyword evidence="1" id="KW-1133">Transmembrane helix</keyword>
<feature type="transmembrane region" description="Helical" evidence="1">
    <location>
        <begin position="137"/>
        <end position="153"/>
    </location>
</feature>
<dbReference type="RefSeq" id="WP_185991487.1">
    <property type="nucleotide sequence ID" value="NZ_JACCAE010000001.1"/>
</dbReference>
<feature type="transmembrane region" description="Helical" evidence="1">
    <location>
        <begin position="72"/>
        <end position="96"/>
    </location>
</feature>
<evidence type="ECO:0000313" key="3">
    <source>
        <dbReference type="Proteomes" id="UP000554054"/>
    </source>
</evidence>
<keyword evidence="3" id="KW-1185">Reference proteome</keyword>
<keyword evidence="1" id="KW-0472">Membrane</keyword>
<sequence>MKRSSRAAGASGYLLRMAGPERTPILNHQLACLLALVAGVLNSVGFVAVAFYTSHMTGVTALIADQIVVGEWYIVAVGVLSVVSFVAGAMTCAIVFNWGRRRELRSRYANVLLLEGALMLVFGLLAEELTGDGRELVFVPVLCFTMGLQNAVITKISGARIRTTHVTGMVTDIGIELGKLFYRNRHPEMDRVRGNRRQIALHCMLISLFIVGGVIGATGYLSIGFAILVPGALLLLIVSYQPLLADLGARAEGLL</sequence>
<organism evidence="2 3">
    <name type="scientific">Janibacter cremeus</name>
    <dbReference type="NCBI Taxonomy" id="1285192"/>
    <lineage>
        <taxon>Bacteria</taxon>
        <taxon>Bacillati</taxon>
        <taxon>Actinomycetota</taxon>
        <taxon>Actinomycetes</taxon>
        <taxon>Micrococcales</taxon>
        <taxon>Intrasporangiaceae</taxon>
        <taxon>Janibacter</taxon>
    </lineage>
</organism>
<accession>A0A852VTH5</accession>
<evidence type="ECO:0000313" key="2">
    <source>
        <dbReference type="EMBL" id="NYF98710.1"/>
    </source>
</evidence>
<name>A0A852VTH5_9MICO</name>